<evidence type="ECO:0000313" key="3">
    <source>
        <dbReference type="Proteomes" id="UP000297245"/>
    </source>
</evidence>
<feature type="compositionally biased region" description="Basic and acidic residues" evidence="1">
    <location>
        <begin position="770"/>
        <end position="780"/>
    </location>
</feature>
<evidence type="ECO:0000313" key="2">
    <source>
        <dbReference type="EMBL" id="THU89326.1"/>
    </source>
</evidence>
<accession>A0A4S8LJH6</accession>
<sequence>MTSEANNFEWSHQFQSPGFDTRRFLKDKISITAGYLVEPAFDDAVDFSIPNTGHYEGRILNFGDYYEDPDEGKRIELYSRNSNQLPYFPGASRIRFPNTPYPYLDGSLGRFDYLKNPQLYDSSKPYLCFIGRTESGQYYSRAPENVPVFLVWKSAPEPQNSFGEVNHNYWMALNRRIRTLLKNATALLPRPECASWLNFRESFPSCPSDCDWENVPPNLYFDEFVRKLTRIQYWVRELAAWTSMAELLQKHPLNSNIGMKEVTDHEADEDLIGVWINGMKENQAAWLWQRKVPIFVAHIIRGRKDLPSTVKKTSDPLEFTPLLNNSLHEAWMRLARKSAILCCKDYFDEGCRSQEEFSDRPLSNWQSSSLATEDNFPGLELDVMMQPNEELDLREKFGPKEVTMEKLDPERISRIVPPPVHKLPAGRQWQKFVEDEDNENRTCMHLIGRRSSTEDHDYVYYDRHNGRELYMRGRIILPENVVHDTSVFGLPAPPLRYWSSNQFNQRIKASDWVYTQREPITTDLGRVAPYPDLSLLPLLRLEPDNSPLEITAEDNTPPLVIPQLRIPSPIQHKDSTQMDVDEHQPSCTIDETEIPYWQPNNSNPFRENWEIDVLNKNTPPSAPTPLLRFKGIEDIELDDFRAFLYYIVPRIPSPVQVIVSRIVKAENGEFWVKIFDNDQAGWIIRAFHRFVTDDGYQFRLSLVSLEEWRDSLDATADREWSLPYPLNPNTELIENVCPLPGRIRPPLGERLSEHLTTTLTKPSATLADRLGMEPLKEPTTKKRKHRGGKRKREYARTLGPLPSANPSNWQDWEPTSWLQTKIMQ</sequence>
<protein>
    <submittedName>
        <fullName evidence="2">Uncharacterized protein</fullName>
    </submittedName>
</protein>
<dbReference type="OrthoDB" id="3066419at2759"/>
<proteinExistence type="predicted"/>
<dbReference type="AlphaFoldDB" id="A0A4S8LJH6"/>
<gene>
    <name evidence="2" type="ORF">K435DRAFT_865409</name>
</gene>
<dbReference type="Proteomes" id="UP000297245">
    <property type="component" value="Unassembled WGS sequence"/>
</dbReference>
<feature type="compositionally biased region" description="Basic residues" evidence="1">
    <location>
        <begin position="781"/>
        <end position="793"/>
    </location>
</feature>
<feature type="region of interest" description="Disordered" evidence="1">
    <location>
        <begin position="762"/>
        <end position="812"/>
    </location>
</feature>
<organism evidence="2 3">
    <name type="scientific">Dendrothele bispora (strain CBS 962.96)</name>
    <dbReference type="NCBI Taxonomy" id="1314807"/>
    <lineage>
        <taxon>Eukaryota</taxon>
        <taxon>Fungi</taxon>
        <taxon>Dikarya</taxon>
        <taxon>Basidiomycota</taxon>
        <taxon>Agaricomycotina</taxon>
        <taxon>Agaricomycetes</taxon>
        <taxon>Agaricomycetidae</taxon>
        <taxon>Agaricales</taxon>
        <taxon>Agaricales incertae sedis</taxon>
        <taxon>Dendrothele</taxon>
    </lineage>
</organism>
<reference evidence="2 3" key="1">
    <citation type="journal article" date="2019" name="Nat. Ecol. Evol.">
        <title>Megaphylogeny resolves global patterns of mushroom evolution.</title>
        <authorList>
            <person name="Varga T."/>
            <person name="Krizsan K."/>
            <person name="Foldi C."/>
            <person name="Dima B."/>
            <person name="Sanchez-Garcia M."/>
            <person name="Sanchez-Ramirez S."/>
            <person name="Szollosi G.J."/>
            <person name="Szarkandi J.G."/>
            <person name="Papp V."/>
            <person name="Albert L."/>
            <person name="Andreopoulos W."/>
            <person name="Angelini C."/>
            <person name="Antonin V."/>
            <person name="Barry K.W."/>
            <person name="Bougher N.L."/>
            <person name="Buchanan P."/>
            <person name="Buyck B."/>
            <person name="Bense V."/>
            <person name="Catcheside P."/>
            <person name="Chovatia M."/>
            <person name="Cooper J."/>
            <person name="Damon W."/>
            <person name="Desjardin D."/>
            <person name="Finy P."/>
            <person name="Geml J."/>
            <person name="Haridas S."/>
            <person name="Hughes K."/>
            <person name="Justo A."/>
            <person name="Karasinski D."/>
            <person name="Kautmanova I."/>
            <person name="Kiss B."/>
            <person name="Kocsube S."/>
            <person name="Kotiranta H."/>
            <person name="LaButti K.M."/>
            <person name="Lechner B.E."/>
            <person name="Liimatainen K."/>
            <person name="Lipzen A."/>
            <person name="Lukacs Z."/>
            <person name="Mihaltcheva S."/>
            <person name="Morgado L.N."/>
            <person name="Niskanen T."/>
            <person name="Noordeloos M.E."/>
            <person name="Ohm R.A."/>
            <person name="Ortiz-Santana B."/>
            <person name="Ovrebo C."/>
            <person name="Racz N."/>
            <person name="Riley R."/>
            <person name="Savchenko A."/>
            <person name="Shiryaev A."/>
            <person name="Soop K."/>
            <person name="Spirin V."/>
            <person name="Szebenyi C."/>
            <person name="Tomsovsky M."/>
            <person name="Tulloss R.E."/>
            <person name="Uehling J."/>
            <person name="Grigoriev I.V."/>
            <person name="Vagvolgyi C."/>
            <person name="Papp T."/>
            <person name="Martin F.M."/>
            <person name="Miettinen O."/>
            <person name="Hibbett D.S."/>
            <person name="Nagy L.G."/>
        </authorList>
    </citation>
    <scope>NUCLEOTIDE SEQUENCE [LARGE SCALE GENOMIC DNA]</scope>
    <source>
        <strain evidence="2 3">CBS 962.96</strain>
    </source>
</reference>
<dbReference type="EMBL" id="ML179372">
    <property type="protein sequence ID" value="THU89326.1"/>
    <property type="molecule type" value="Genomic_DNA"/>
</dbReference>
<name>A0A4S8LJH6_DENBC</name>
<evidence type="ECO:0000256" key="1">
    <source>
        <dbReference type="SAM" id="MobiDB-lite"/>
    </source>
</evidence>
<keyword evidence="3" id="KW-1185">Reference proteome</keyword>